<evidence type="ECO:0000256" key="2">
    <source>
        <dbReference type="ARBA" id="ARBA00004651"/>
    </source>
</evidence>
<accession>A0A511B931</accession>
<evidence type="ECO:0000256" key="5">
    <source>
        <dbReference type="ARBA" id="ARBA00022617"/>
    </source>
</evidence>
<dbReference type="SUPFAM" id="SSF81342">
    <property type="entry name" value="Transmembrane di-heme cytochromes"/>
    <property type="match status" value="1"/>
</dbReference>
<keyword evidence="9 13" id="KW-1133">Transmembrane helix</keyword>
<dbReference type="GO" id="GO:0022904">
    <property type="term" value="P:respiratory electron transport chain"/>
    <property type="evidence" value="ECO:0007669"/>
    <property type="project" value="InterPro"/>
</dbReference>
<feature type="domain" description="Cytochrome b561 bacterial/Ni-hydrogenase" evidence="14">
    <location>
        <begin position="13"/>
        <end position="191"/>
    </location>
</feature>
<evidence type="ECO:0000256" key="10">
    <source>
        <dbReference type="ARBA" id="ARBA00023004"/>
    </source>
</evidence>
<evidence type="ECO:0000313" key="16">
    <source>
        <dbReference type="Proteomes" id="UP000321079"/>
    </source>
</evidence>
<evidence type="ECO:0000256" key="4">
    <source>
        <dbReference type="ARBA" id="ARBA00022475"/>
    </source>
</evidence>
<keyword evidence="7" id="KW-0479">Metal-binding</keyword>
<evidence type="ECO:0000259" key="14">
    <source>
        <dbReference type="Pfam" id="PF01292"/>
    </source>
</evidence>
<reference evidence="15 16" key="1">
    <citation type="submission" date="2019-07" db="EMBL/GenBank/DDBJ databases">
        <title>Whole genome shotgun sequence of Gluconobacter kanchanaburiensis NBRC 103587.</title>
        <authorList>
            <person name="Hosoyama A."/>
            <person name="Uohara A."/>
            <person name="Ohji S."/>
            <person name="Ichikawa N."/>
        </authorList>
    </citation>
    <scope>NUCLEOTIDE SEQUENCE [LARGE SCALE GENOMIC DNA]</scope>
    <source>
        <strain evidence="15 16">NBRC 103587</strain>
    </source>
</reference>
<evidence type="ECO:0000256" key="12">
    <source>
        <dbReference type="ARBA" id="ARBA00037975"/>
    </source>
</evidence>
<dbReference type="GO" id="GO:0005886">
    <property type="term" value="C:plasma membrane"/>
    <property type="evidence" value="ECO:0007669"/>
    <property type="project" value="UniProtKB-SubCell"/>
</dbReference>
<evidence type="ECO:0000256" key="1">
    <source>
        <dbReference type="ARBA" id="ARBA00001970"/>
    </source>
</evidence>
<comment type="cofactor">
    <cofactor evidence="1">
        <name>heme b</name>
        <dbReference type="ChEBI" id="CHEBI:60344"/>
    </cofactor>
</comment>
<feature type="transmembrane region" description="Helical" evidence="13">
    <location>
        <begin position="55"/>
        <end position="73"/>
    </location>
</feature>
<evidence type="ECO:0000256" key="13">
    <source>
        <dbReference type="SAM" id="Phobius"/>
    </source>
</evidence>
<keyword evidence="11 13" id="KW-0472">Membrane</keyword>
<keyword evidence="3" id="KW-0813">Transport</keyword>
<keyword evidence="10" id="KW-0408">Iron</keyword>
<dbReference type="EMBL" id="BJVA01000014">
    <property type="protein sequence ID" value="GEK96929.1"/>
    <property type="molecule type" value="Genomic_DNA"/>
</dbReference>
<comment type="caution">
    <text evidence="15">The sequence shown here is derived from an EMBL/GenBank/DDBJ whole genome shotgun (WGS) entry which is preliminary data.</text>
</comment>
<keyword evidence="5" id="KW-0349">Heme</keyword>
<dbReference type="InterPro" id="IPR052168">
    <property type="entry name" value="Cytochrome_b561_oxidase"/>
</dbReference>
<protein>
    <submittedName>
        <fullName evidence="15">Cytochrome b561</fullName>
    </submittedName>
</protein>
<dbReference type="PANTHER" id="PTHR30529">
    <property type="entry name" value="CYTOCHROME B561"/>
    <property type="match status" value="1"/>
</dbReference>
<dbReference type="InterPro" id="IPR011577">
    <property type="entry name" value="Cyt_b561_bac/Ni-Hgenase"/>
</dbReference>
<evidence type="ECO:0000256" key="7">
    <source>
        <dbReference type="ARBA" id="ARBA00022723"/>
    </source>
</evidence>
<keyword evidence="16" id="KW-1185">Reference proteome</keyword>
<gene>
    <name evidence="15" type="ORF">GKA01_21260</name>
</gene>
<sequence>MTAPAKQSRGITRYTGVAIILHWLIAAGILILIVMGLVMDHLSLDPMRVFQLYQLHKSIGITVMVLIALRIIWRLTHRPPELPGDMKGFERMAAHLTHAALYSLQMFMPLSGWAMVSVSTLGIPTLLYGTILWPDLPVLSTLQNKAPVEVALKAVHHWGGWFLLALIGLHVAAALRHHFVLNDNIMRQMLPAIGRKSASRHGD</sequence>
<evidence type="ECO:0000256" key="8">
    <source>
        <dbReference type="ARBA" id="ARBA00022982"/>
    </source>
</evidence>
<dbReference type="GO" id="GO:0009055">
    <property type="term" value="F:electron transfer activity"/>
    <property type="evidence" value="ECO:0007669"/>
    <property type="project" value="InterPro"/>
</dbReference>
<dbReference type="GO" id="GO:0020037">
    <property type="term" value="F:heme binding"/>
    <property type="evidence" value="ECO:0007669"/>
    <property type="project" value="TreeGrafter"/>
</dbReference>
<evidence type="ECO:0000313" key="15">
    <source>
        <dbReference type="EMBL" id="GEK96929.1"/>
    </source>
</evidence>
<proteinExistence type="inferred from homology"/>
<organism evidence="15 16">
    <name type="scientific">Gluconobacter kanchanaburiensis NBRC 103587</name>
    <dbReference type="NCBI Taxonomy" id="1307948"/>
    <lineage>
        <taxon>Bacteria</taxon>
        <taxon>Pseudomonadati</taxon>
        <taxon>Pseudomonadota</taxon>
        <taxon>Alphaproteobacteria</taxon>
        <taxon>Acetobacterales</taxon>
        <taxon>Acetobacteraceae</taxon>
        <taxon>Gluconobacter</taxon>
    </lineage>
</organism>
<dbReference type="InterPro" id="IPR016174">
    <property type="entry name" value="Di-haem_cyt_TM"/>
</dbReference>
<feature type="transmembrane region" description="Helical" evidence="13">
    <location>
        <begin position="113"/>
        <end position="133"/>
    </location>
</feature>
<dbReference type="Pfam" id="PF01292">
    <property type="entry name" value="Ni_hydr_CYTB"/>
    <property type="match status" value="1"/>
</dbReference>
<dbReference type="AlphaFoldDB" id="A0A511B931"/>
<keyword evidence="8" id="KW-0249">Electron transport</keyword>
<feature type="transmembrane region" description="Helical" evidence="13">
    <location>
        <begin position="158"/>
        <end position="179"/>
    </location>
</feature>
<dbReference type="PANTHER" id="PTHR30529:SF1">
    <property type="entry name" value="CYTOCHROME B561 HOMOLOG 2"/>
    <property type="match status" value="1"/>
</dbReference>
<evidence type="ECO:0000256" key="6">
    <source>
        <dbReference type="ARBA" id="ARBA00022692"/>
    </source>
</evidence>
<evidence type="ECO:0000256" key="11">
    <source>
        <dbReference type="ARBA" id="ARBA00023136"/>
    </source>
</evidence>
<dbReference type="RefSeq" id="WP_146862627.1">
    <property type="nucleotide sequence ID" value="NZ_BARK01000003.1"/>
</dbReference>
<dbReference type="Gene3D" id="1.20.950.20">
    <property type="entry name" value="Transmembrane di-heme cytochromes, Chain C"/>
    <property type="match status" value="1"/>
</dbReference>
<keyword evidence="4" id="KW-1003">Cell membrane</keyword>
<evidence type="ECO:0000256" key="3">
    <source>
        <dbReference type="ARBA" id="ARBA00022448"/>
    </source>
</evidence>
<evidence type="ECO:0000256" key="9">
    <source>
        <dbReference type="ARBA" id="ARBA00022989"/>
    </source>
</evidence>
<keyword evidence="6 13" id="KW-0812">Transmembrane</keyword>
<dbReference type="Proteomes" id="UP000321079">
    <property type="component" value="Unassembled WGS sequence"/>
</dbReference>
<comment type="similarity">
    <text evidence="12">Belongs to the cytochrome b561 family.</text>
</comment>
<name>A0A511B931_9PROT</name>
<comment type="subcellular location">
    <subcellularLocation>
        <location evidence="2">Cell membrane</location>
        <topology evidence="2">Multi-pass membrane protein</topology>
    </subcellularLocation>
</comment>
<dbReference type="GO" id="GO:0046872">
    <property type="term" value="F:metal ion binding"/>
    <property type="evidence" value="ECO:0007669"/>
    <property type="project" value="UniProtKB-KW"/>
</dbReference>
<dbReference type="OrthoDB" id="1247465at2"/>
<feature type="transmembrane region" description="Helical" evidence="13">
    <location>
        <begin position="12"/>
        <end position="35"/>
    </location>
</feature>